<feature type="domain" description="C2H2-type" evidence="12">
    <location>
        <begin position="51"/>
        <end position="78"/>
    </location>
</feature>
<dbReference type="Ensembl" id="ENSACIT00000012391.1">
    <property type="protein sequence ID" value="ENSACIP00000012050.1"/>
    <property type="gene ID" value="ENSACIG00000009404.1"/>
</dbReference>
<dbReference type="PROSITE" id="PS50157">
    <property type="entry name" value="ZINC_FINGER_C2H2_2"/>
    <property type="match status" value="2"/>
</dbReference>
<comment type="subcellular location">
    <subcellularLocation>
        <location evidence="1">Nucleus</location>
    </subcellularLocation>
</comment>
<dbReference type="GO" id="GO:0000978">
    <property type="term" value="F:RNA polymerase II cis-regulatory region sequence-specific DNA binding"/>
    <property type="evidence" value="ECO:0007669"/>
    <property type="project" value="TreeGrafter"/>
</dbReference>
<dbReference type="InterPro" id="IPR036236">
    <property type="entry name" value="Znf_C2H2_sf"/>
</dbReference>
<dbReference type="FunFam" id="3.30.160.60:FF:000615">
    <property type="entry name" value="Zinc finger protein 536"/>
    <property type="match status" value="1"/>
</dbReference>
<comment type="similarity">
    <text evidence="2">Belongs to the krueppel C2H2-type zinc-finger protein family.</text>
</comment>
<evidence type="ECO:0000256" key="1">
    <source>
        <dbReference type="ARBA" id="ARBA00004123"/>
    </source>
</evidence>
<evidence type="ECO:0000256" key="9">
    <source>
        <dbReference type="ARBA" id="ARBA00023163"/>
    </source>
</evidence>
<dbReference type="GO" id="GO:0005634">
    <property type="term" value="C:nucleus"/>
    <property type="evidence" value="ECO:0007669"/>
    <property type="project" value="UniProtKB-SubCell"/>
</dbReference>
<protein>
    <recommendedName>
        <fullName evidence="12">C2H2-type domain-containing protein</fullName>
    </recommendedName>
</protein>
<keyword evidence="8" id="KW-0238">DNA-binding</keyword>
<dbReference type="SMART" id="SM00355">
    <property type="entry name" value="ZnF_C2H2"/>
    <property type="match status" value="2"/>
</dbReference>
<keyword evidence="3" id="KW-0479">Metal-binding</keyword>
<keyword evidence="7" id="KW-0805">Transcription regulation</keyword>
<keyword evidence="14" id="KW-1185">Reference proteome</keyword>
<evidence type="ECO:0000256" key="6">
    <source>
        <dbReference type="ARBA" id="ARBA00022833"/>
    </source>
</evidence>
<dbReference type="PANTHER" id="PTHR45925:SF2">
    <property type="entry name" value="ZINC FINGER PROTEIN 536"/>
    <property type="match status" value="1"/>
</dbReference>
<evidence type="ECO:0000259" key="12">
    <source>
        <dbReference type="PROSITE" id="PS50157"/>
    </source>
</evidence>
<dbReference type="STRING" id="61819.ENSACIP00000012050"/>
<dbReference type="PROSITE" id="PS00028">
    <property type="entry name" value="ZINC_FINGER_C2H2_1"/>
    <property type="match status" value="1"/>
</dbReference>
<evidence type="ECO:0000313" key="14">
    <source>
        <dbReference type="Proteomes" id="UP000261340"/>
    </source>
</evidence>
<dbReference type="Gene3D" id="3.30.160.60">
    <property type="entry name" value="Classic Zinc Finger"/>
    <property type="match status" value="2"/>
</dbReference>
<keyword evidence="6" id="KW-0862">Zinc</keyword>
<evidence type="ECO:0000256" key="5">
    <source>
        <dbReference type="ARBA" id="ARBA00022771"/>
    </source>
</evidence>
<evidence type="ECO:0000256" key="11">
    <source>
        <dbReference type="PROSITE-ProRule" id="PRU00042"/>
    </source>
</evidence>
<dbReference type="SUPFAM" id="SSF57667">
    <property type="entry name" value="beta-beta-alpha zinc fingers"/>
    <property type="match status" value="1"/>
</dbReference>
<dbReference type="Proteomes" id="UP000261340">
    <property type="component" value="Unplaced"/>
</dbReference>
<reference evidence="13" key="2">
    <citation type="submission" date="2025-09" db="UniProtKB">
        <authorList>
            <consortium name="Ensembl"/>
        </authorList>
    </citation>
    <scope>IDENTIFICATION</scope>
</reference>
<dbReference type="GO" id="GO:0008270">
    <property type="term" value="F:zinc ion binding"/>
    <property type="evidence" value="ECO:0007669"/>
    <property type="project" value="UniProtKB-KW"/>
</dbReference>
<dbReference type="AlphaFoldDB" id="A0A3Q0RUL7"/>
<dbReference type="FunFam" id="3.30.160.60:FF:000075">
    <property type="entry name" value="Putative zinc finger protein 536"/>
    <property type="match status" value="1"/>
</dbReference>
<organism evidence="13 14">
    <name type="scientific">Amphilophus citrinellus</name>
    <name type="common">Midas cichlid</name>
    <name type="synonym">Cichlasoma citrinellum</name>
    <dbReference type="NCBI Taxonomy" id="61819"/>
    <lineage>
        <taxon>Eukaryota</taxon>
        <taxon>Metazoa</taxon>
        <taxon>Chordata</taxon>
        <taxon>Craniata</taxon>
        <taxon>Vertebrata</taxon>
        <taxon>Euteleostomi</taxon>
        <taxon>Actinopterygii</taxon>
        <taxon>Neopterygii</taxon>
        <taxon>Teleostei</taxon>
        <taxon>Neoteleostei</taxon>
        <taxon>Acanthomorphata</taxon>
        <taxon>Ovalentaria</taxon>
        <taxon>Cichlomorphae</taxon>
        <taxon>Cichliformes</taxon>
        <taxon>Cichlidae</taxon>
        <taxon>New World cichlids</taxon>
        <taxon>Cichlasomatinae</taxon>
        <taxon>Heroini</taxon>
        <taxon>Amphilophus</taxon>
    </lineage>
</organism>
<keyword evidence="5 11" id="KW-0863">Zinc-finger</keyword>
<reference evidence="13" key="1">
    <citation type="submission" date="2025-08" db="UniProtKB">
        <authorList>
            <consortium name="Ensembl"/>
        </authorList>
    </citation>
    <scope>IDENTIFICATION</scope>
</reference>
<proteinExistence type="inferred from homology"/>
<evidence type="ECO:0000256" key="2">
    <source>
        <dbReference type="ARBA" id="ARBA00006991"/>
    </source>
</evidence>
<dbReference type="GO" id="GO:0000981">
    <property type="term" value="F:DNA-binding transcription factor activity, RNA polymerase II-specific"/>
    <property type="evidence" value="ECO:0007669"/>
    <property type="project" value="TreeGrafter"/>
</dbReference>
<keyword evidence="10" id="KW-0539">Nucleus</keyword>
<evidence type="ECO:0000256" key="3">
    <source>
        <dbReference type="ARBA" id="ARBA00022723"/>
    </source>
</evidence>
<sequence>MALLANQIMDARILSSMNGRVELSQFLRVTNQSIVSQVNSAQDDNRKNRKYPCPLCGKRFRFNSILSLHMRTHTGEKPFKCPYCDHRAAQKGNLKIHLRTHKQGILGKGRGRIREENRLLHELEERAILRDRQMRAGHVSQPQVHLNKLAAKTNLPAERDSLTEMSNLTQDHQSNLYSQYISRIHNRFLTAERLDHSDYNQMIAAAGVDMKVREMLGRMISSGPGPVTEPETASLLGLNHLHPPLSSSSMEYLHKVIANRDAITNSSSYAGWQIITPGLPTEQIKLMVVGLSPYPRLIPKRHSIIETAGLFKDSARLRSQTITNSKWSQGVCLTLKGVSVIAIRIKLKVNRGKKTFKLPLIKSYGVQDQILYPDGYYSLAKRRKITLCHSPQ</sequence>
<dbReference type="InterPro" id="IPR013087">
    <property type="entry name" value="Znf_C2H2_type"/>
</dbReference>
<dbReference type="InterPro" id="IPR051967">
    <property type="entry name" value="Krueppel_C2H2-ZF"/>
</dbReference>
<evidence type="ECO:0000256" key="7">
    <source>
        <dbReference type="ARBA" id="ARBA00023015"/>
    </source>
</evidence>
<keyword evidence="4" id="KW-0677">Repeat</keyword>
<evidence type="ECO:0000256" key="4">
    <source>
        <dbReference type="ARBA" id="ARBA00022737"/>
    </source>
</evidence>
<dbReference type="OMA" id="IETACEN"/>
<evidence type="ECO:0000313" key="13">
    <source>
        <dbReference type="Ensembl" id="ENSACIP00000012050.1"/>
    </source>
</evidence>
<evidence type="ECO:0000256" key="8">
    <source>
        <dbReference type="ARBA" id="ARBA00023125"/>
    </source>
</evidence>
<dbReference type="Pfam" id="PF13909">
    <property type="entry name" value="zf-H2C2_5"/>
    <property type="match status" value="1"/>
</dbReference>
<evidence type="ECO:0000256" key="10">
    <source>
        <dbReference type="ARBA" id="ARBA00023242"/>
    </source>
</evidence>
<accession>A0A3Q0RUL7</accession>
<dbReference type="GeneTree" id="ENSGT00940000156397"/>
<dbReference type="Pfam" id="PF00096">
    <property type="entry name" value="zf-C2H2"/>
    <property type="match status" value="1"/>
</dbReference>
<feature type="domain" description="C2H2-type" evidence="12">
    <location>
        <begin position="79"/>
        <end position="101"/>
    </location>
</feature>
<keyword evidence="9" id="KW-0804">Transcription</keyword>
<name>A0A3Q0RUL7_AMPCI</name>
<dbReference type="PANTHER" id="PTHR45925">
    <property type="entry name" value="ZINC FINGER PROTEIN"/>
    <property type="match status" value="1"/>
</dbReference>